<dbReference type="Pfam" id="PF20152">
    <property type="entry name" value="DUF6534"/>
    <property type="match status" value="1"/>
</dbReference>
<feature type="domain" description="DUF6534" evidence="2">
    <location>
        <begin position="175"/>
        <end position="259"/>
    </location>
</feature>
<feature type="transmembrane region" description="Helical" evidence="1">
    <location>
        <begin position="165"/>
        <end position="189"/>
    </location>
</feature>
<reference evidence="3 4" key="1">
    <citation type="submission" date="2024-01" db="EMBL/GenBank/DDBJ databases">
        <title>A draft genome for the cacao thread blight pathogen Marasmiellus scandens.</title>
        <authorList>
            <person name="Baruah I.K."/>
            <person name="Leung J."/>
            <person name="Bukari Y."/>
            <person name="Amoako-Attah I."/>
            <person name="Meinhardt L.W."/>
            <person name="Bailey B.A."/>
            <person name="Cohen S.P."/>
        </authorList>
    </citation>
    <scope>NUCLEOTIDE SEQUENCE [LARGE SCALE GENOMIC DNA]</scope>
    <source>
        <strain evidence="3 4">GH-19</strain>
    </source>
</reference>
<keyword evidence="1" id="KW-0812">Transmembrane</keyword>
<evidence type="ECO:0000256" key="1">
    <source>
        <dbReference type="SAM" id="Phobius"/>
    </source>
</evidence>
<keyword evidence="1" id="KW-1133">Transmembrane helix</keyword>
<dbReference type="EMBL" id="JBANRG010000021">
    <property type="protein sequence ID" value="KAK7456452.1"/>
    <property type="molecule type" value="Genomic_DNA"/>
</dbReference>
<protein>
    <recommendedName>
        <fullName evidence="2">DUF6534 domain-containing protein</fullName>
    </recommendedName>
</protein>
<keyword evidence="4" id="KW-1185">Reference proteome</keyword>
<evidence type="ECO:0000259" key="2">
    <source>
        <dbReference type="Pfam" id="PF20152"/>
    </source>
</evidence>
<accession>A0ABR1JB28</accession>
<comment type="caution">
    <text evidence="3">The sequence shown here is derived from an EMBL/GenBank/DDBJ whole genome shotgun (WGS) entry which is preliminary data.</text>
</comment>
<sequence>MAGNVTEELLNPDNSPTYDSMMVALLLSSILCGIATIQAIVYFCANKGDPVGHKFAVGFLWLIDVLHLCFFFHATFTYVLKESRAGFVPYLWSFKVHSFAEVIIMTATKVMYLIRIWRLKRLINRWVPIALGVSLIADYVFGMLLASKLASLSLLHQLVDAPFEWAAFAFMSTTSATDFLIGGVLIYTLAKSGSNLSWTNSSWTMLSAYIINTGIIAGIFSLVTLISFSVGNVWNPLFIVSEILLPQLYVNCFLSMMNASFYFQTKSSFREYSFPYFPPSTSALDERIEIPILGAQGDVRGLRSFTSSSLGSTVYDSTKMNSYTINEVGLPLFKSTETKVTAEPPVKHVPMQIQVHTTKEEHSAVYPMHRFK</sequence>
<proteinExistence type="predicted"/>
<feature type="transmembrane region" description="Helical" evidence="1">
    <location>
        <begin position="20"/>
        <end position="43"/>
    </location>
</feature>
<dbReference type="PANTHER" id="PTHR40465:SF1">
    <property type="entry name" value="DUF6534 DOMAIN-CONTAINING PROTEIN"/>
    <property type="match status" value="1"/>
</dbReference>
<feature type="transmembrane region" description="Helical" evidence="1">
    <location>
        <begin position="126"/>
        <end position="145"/>
    </location>
</feature>
<organism evidence="3 4">
    <name type="scientific">Marasmiellus scandens</name>
    <dbReference type="NCBI Taxonomy" id="2682957"/>
    <lineage>
        <taxon>Eukaryota</taxon>
        <taxon>Fungi</taxon>
        <taxon>Dikarya</taxon>
        <taxon>Basidiomycota</taxon>
        <taxon>Agaricomycotina</taxon>
        <taxon>Agaricomycetes</taxon>
        <taxon>Agaricomycetidae</taxon>
        <taxon>Agaricales</taxon>
        <taxon>Marasmiineae</taxon>
        <taxon>Omphalotaceae</taxon>
        <taxon>Marasmiellus</taxon>
    </lineage>
</organism>
<dbReference type="PANTHER" id="PTHR40465">
    <property type="entry name" value="CHROMOSOME 1, WHOLE GENOME SHOTGUN SEQUENCE"/>
    <property type="match status" value="1"/>
</dbReference>
<feature type="transmembrane region" description="Helical" evidence="1">
    <location>
        <begin position="55"/>
        <end position="76"/>
    </location>
</feature>
<feature type="transmembrane region" description="Helical" evidence="1">
    <location>
        <begin position="209"/>
        <end position="231"/>
    </location>
</feature>
<evidence type="ECO:0000313" key="3">
    <source>
        <dbReference type="EMBL" id="KAK7456452.1"/>
    </source>
</evidence>
<dbReference type="InterPro" id="IPR045339">
    <property type="entry name" value="DUF6534"/>
</dbReference>
<gene>
    <name evidence="3" type="ORF">VKT23_010701</name>
</gene>
<name>A0ABR1JB28_9AGAR</name>
<keyword evidence="1" id="KW-0472">Membrane</keyword>
<evidence type="ECO:0000313" key="4">
    <source>
        <dbReference type="Proteomes" id="UP001498398"/>
    </source>
</evidence>
<dbReference type="Proteomes" id="UP001498398">
    <property type="component" value="Unassembled WGS sequence"/>
</dbReference>
<feature type="transmembrane region" description="Helical" evidence="1">
    <location>
        <begin position="96"/>
        <end position="114"/>
    </location>
</feature>
<feature type="transmembrane region" description="Helical" evidence="1">
    <location>
        <begin position="243"/>
        <end position="263"/>
    </location>
</feature>